<dbReference type="AlphaFoldDB" id="A0A369B2G2"/>
<dbReference type="GO" id="GO:0016020">
    <property type="term" value="C:membrane"/>
    <property type="evidence" value="ECO:0007669"/>
    <property type="project" value="InterPro"/>
</dbReference>
<sequence length="251" mass="28348">MDWGRAKNVLIYAFLLLNLVLGYQLWNDLQEQADSNPDFTSLESSIQKSMDDKRIKVLAKIPTETPELPKISYRFVNGGQSEDMVDLQTPVDSRLIYTPKELASAMKTSLPDIGNYRYDEAASRSRAGEFVLHPLVDGKWPLFKIELKLYYSNQKIISYRDQVIEIGGLEGEKRQRVLSASKALGNLIENFLPEGSVVTEIELGYYGEVFNSDAHLPAAPAWRFILESGKEYYVQGISGDVISPNTEKTKE</sequence>
<name>A0A369B2G2_9BACL</name>
<organism evidence="2 3">
    <name type="scientific">Fontibacillus phaseoli</name>
    <dbReference type="NCBI Taxonomy" id="1416533"/>
    <lineage>
        <taxon>Bacteria</taxon>
        <taxon>Bacillati</taxon>
        <taxon>Bacillota</taxon>
        <taxon>Bacilli</taxon>
        <taxon>Bacillales</taxon>
        <taxon>Paenibacillaceae</taxon>
        <taxon>Fontibacillus</taxon>
    </lineage>
</organism>
<gene>
    <name evidence="2" type="ORF">DFP94_11459</name>
</gene>
<dbReference type="EMBL" id="QPJW01000014">
    <property type="protein sequence ID" value="RCX15611.1"/>
    <property type="molecule type" value="Genomic_DNA"/>
</dbReference>
<dbReference type="Gene3D" id="2.40.128.690">
    <property type="entry name" value="YycH protein, domain 3-like"/>
    <property type="match status" value="1"/>
</dbReference>
<evidence type="ECO:0000259" key="1">
    <source>
        <dbReference type="Pfam" id="PF09648"/>
    </source>
</evidence>
<keyword evidence="3" id="KW-1185">Reference proteome</keyword>
<protein>
    <submittedName>
        <fullName evidence="2">Regulatory protein YycI of two-component signal transduction system YycFG</fullName>
    </submittedName>
</protein>
<evidence type="ECO:0000313" key="3">
    <source>
        <dbReference type="Proteomes" id="UP000253090"/>
    </source>
</evidence>
<dbReference type="RefSeq" id="WP_114498632.1">
    <property type="nucleotide sequence ID" value="NZ_QPJW01000014.1"/>
</dbReference>
<feature type="domain" description="Regulatory protein YycH-like" evidence="1">
    <location>
        <begin position="45"/>
        <end position="234"/>
    </location>
</feature>
<proteinExistence type="predicted"/>
<dbReference type="Pfam" id="PF09648">
    <property type="entry name" value="YycI"/>
    <property type="match status" value="1"/>
</dbReference>
<dbReference type="Proteomes" id="UP000253090">
    <property type="component" value="Unassembled WGS sequence"/>
</dbReference>
<reference evidence="2 3" key="1">
    <citation type="submission" date="2018-07" db="EMBL/GenBank/DDBJ databases">
        <title>Genomic Encyclopedia of Type Strains, Phase III (KMG-III): the genomes of soil and plant-associated and newly described type strains.</title>
        <authorList>
            <person name="Whitman W."/>
        </authorList>
    </citation>
    <scope>NUCLEOTIDE SEQUENCE [LARGE SCALE GENOMIC DNA]</scope>
    <source>
        <strain evidence="2 3">CECT 8333</strain>
    </source>
</reference>
<dbReference type="InterPro" id="IPR018604">
    <property type="entry name" value="YycI-like"/>
</dbReference>
<comment type="caution">
    <text evidence="2">The sequence shown here is derived from an EMBL/GenBank/DDBJ whole genome shotgun (WGS) entry which is preliminary data.</text>
</comment>
<dbReference type="OrthoDB" id="2388036at2"/>
<evidence type="ECO:0000313" key="2">
    <source>
        <dbReference type="EMBL" id="RCX15611.1"/>
    </source>
</evidence>
<accession>A0A369B2G2</accession>